<dbReference type="EMBL" id="KV454297">
    <property type="protein sequence ID" value="ODQ71638.1"/>
    <property type="molecule type" value="Genomic_DNA"/>
</dbReference>
<dbReference type="FunFam" id="2.60.120.480:FF:000003">
    <property type="entry name" value="Ureidoglycolate hydrolase"/>
    <property type="match status" value="1"/>
</dbReference>
<dbReference type="GO" id="GO:0006144">
    <property type="term" value="P:purine nucleobase metabolic process"/>
    <property type="evidence" value="ECO:0007669"/>
    <property type="project" value="UniProtKB-KW"/>
</dbReference>
<evidence type="ECO:0000313" key="11">
    <source>
        <dbReference type="EMBL" id="ODQ71638.1"/>
    </source>
</evidence>
<evidence type="ECO:0000256" key="9">
    <source>
        <dbReference type="ARBA" id="ARBA00055977"/>
    </source>
</evidence>
<evidence type="ECO:0000256" key="5">
    <source>
        <dbReference type="ARBA" id="ARBA00022631"/>
    </source>
</evidence>
<dbReference type="EC" id="4.3.2.3" evidence="3"/>
<keyword evidence="5" id="KW-0659">Purine metabolism</keyword>
<dbReference type="GO" id="GO:0050385">
    <property type="term" value="F:ureidoglycolate lyase activity"/>
    <property type="evidence" value="ECO:0007669"/>
    <property type="project" value="UniProtKB-EC"/>
</dbReference>
<dbReference type="SUPFAM" id="SSF51182">
    <property type="entry name" value="RmlC-like cupins"/>
    <property type="match status" value="1"/>
</dbReference>
<comment type="function">
    <text evidence="9">Catalyzes the catabolism of the allantoin degradation intermediate (S)-ureidoglycolate, generating urea and glyoxylate. Involved in the utilization of allantoin as secondary nitrogen source when primary sources are limiting.</text>
</comment>
<dbReference type="STRING" id="675824.A0A1E3Q258"/>
<dbReference type="Pfam" id="PF04115">
    <property type="entry name" value="Ureidogly_lyase"/>
    <property type="match status" value="1"/>
</dbReference>
<evidence type="ECO:0000256" key="4">
    <source>
        <dbReference type="ARBA" id="ARBA00019751"/>
    </source>
</evidence>
<evidence type="ECO:0000256" key="3">
    <source>
        <dbReference type="ARBA" id="ARBA00012341"/>
    </source>
</evidence>
<organism evidence="11 12">
    <name type="scientific">Lipomyces starkeyi NRRL Y-11557</name>
    <dbReference type="NCBI Taxonomy" id="675824"/>
    <lineage>
        <taxon>Eukaryota</taxon>
        <taxon>Fungi</taxon>
        <taxon>Dikarya</taxon>
        <taxon>Ascomycota</taxon>
        <taxon>Saccharomycotina</taxon>
        <taxon>Lipomycetes</taxon>
        <taxon>Lipomycetales</taxon>
        <taxon>Lipomycetaceae</taxon>
        <taxon>Lipomyces</taxon>
    </lineage>
</organism>
<proteinExistence type="inferred from homology"/>
<comment type="pathway">
    <text evidence="1">Nitrogen metabolism; (S)-allantoin degradation.</text>
</comment>
<dbReference type="Gene3D" id="2.60.120.480">
    <property type="entry name" value="Ureidoglycolate hydrolase"/>
    <property type="match status" value="1"/>
</dbReference>
<evidence type="ECO:0000256" key="8">
    <source>
        <dbReference type="ARBA" id="ARBA00047684"/>
    </source>
</evidence>
<protein>
    <recommendedName>
        <fullName evidence="4">Ureidoglycolate lyase</fullName>
        <ecNumber evidence="3">4.3.2.3</ecNumber>
    </recommendedName>
    <alternativeName>
        <fullName evidence="7">Ureidoglycolatase</fullName>
    </alternativeName>
</protein>
<comment type="similarity">
    <text evidence="10">Belongs to the ureidoglycolate lyase family.</text>
</comment>
<dbReference type="InterPro" id="IPR024060">
    <property type="entry name" value="Ureidoglycolate_lyase_dom_sf"/>
</dbReference>
<comment type="subunit">
    <text evidence="2">Homodimer.</text>
</comment>
<comment type="catalytic activity">
    <reaction evidence="8">
        <text>(S)-ureidoglycolate = urea + glyoxylate</text>
        <dbReference type="Rhea" id="RHEA:11304"/>
        <dbReference type="ChEBI" id="CHEBI:16199"/>
        <dbReference type="ChEBI" id="CHEBI:36655"/>
        <dbReference type="ChEBI" id="CHEBI:57296"/>
        <dbReference type="EC" id="4.3.2.3"/>
    </reaction>
</comment>
<evidence type="ECO:0000256" key="10">
    <source>
        <dbReference type="ARBA" id="ARBA00061337"/>
    </source>
</evidence>
<accession>A0A1E3Q258</accession>
<dbReference type="InterPro" id="IPR047233">
    <property type="entry name" value="UAH_cupin"/>
</dbReference>
<evidence type="ECO:0000256" key="2">
    <source>
        <dbReference type="ARBA" id="ARBA00011738"/>
    </source>
</evidence>
<gene>
    <name evidence="11" type="ORF">LIPSTDRAFT_73352</name>
</gene>
<evidence type="ECO:0000256" key="6">
    <source>
        <dbReference type="ARBA" id="ARBA00023239"/>
    </source>
</evidence>
<dbReference type="InterPro" id="IPR007247">
    <property type="entry name" value="Ureidogly_lyase"/>
</dbReference>
<dbReference type="PANTHER" id="PTHR21221:SF1">
    <property type="entry name" value="UREIDOGLYCOLATE LYASE"/>
    <property type="match status" value="1"/>
</dbReference>
<dbReference type="GO" id="GO:0000256">
    <property type="term" value="P:allantoin catabolic process"/>
    <property type="evidence" value="ECO:0007669"/>
    <property type="project" value="InterPro"/>
</dbReference>
<dbReference type="GO" id="GO:0004848">
    <property type="term" value="F:ureidoglycolate hydrolase activity"/>
    <property type="evidence" value="ECO:0007669"/>
    <property type="project" value="InterPro"/>
</dbReference>
<dbReference type="PANTHER" id="PTHR21221">
    <property type="entry name" value="UREIDOGLYCOLATE HYDROLASE"/>
    <property type="match status" value="1"/>
</dbReference>
<dbReference type="OrthoDB" id="10266039at2759"/>
<evidence type="ECO:0000256" key="1">
    <source>
        <dbReference type="ARBA" id="ARBA00004780"/>
    </source>
</evidence>
<keyword evidence="6" id="KW-0456">Lyase</keyword>
<evidence type="ECO:0000256" key="7">
    <source>
        <dbReference type="ARBA" id="ARBA00030302"/>
    </source>
</evidence>
<sequence length="218" mass="23687">MPLATFELPSSLGPVEAPPLTPEAFRQFGGVISSGHQLQTMKSIPANYGTATKISKVSPIINNFQNAPSQKPCTANFNLFRSTYPTKLIQRTGVREFVYLSGVLERHPFSTQTFLPMGVLADEVAYLVIVAENSEVPSTDGLPDLKTLKAFVAKGNQAVTYNPGTWHAPMVSLKEVIDFAVLIHENGVADEDCQEVYINPRVPITFISATSSTVTAML</sequence>
<name>A0A1E3Q258_LIPST</name>
<dbReference type="AlphaFoldDB" id="A0A1E3Q258"/>
<evidence type="ECO:0000313" key="12">
    <source>
        <dbReference type="Proteomes" id="UP000094385"/>
    </source>
</evidence>
<dbReference type="CDD" id="cd20298">
    <property type="entry name" value="cupin_UAH"/>
    <property type="match status" value="1"/>
</dbReference>
<dbReference type="Proteomes" id="UP000094385">
    <property type="component" value="Unassembled WGS sequence"/>
</dbReference>
<reference evidence="11 12" key="1">
    <citation type="journal article" date="2016" name="Proc. Natl. Acad. Sci. U.S.A.">
        <title>Comparative genomics of biotechnologically important yeasts.</title>
        <authorList>
            <person name="Riley R."/>
            <person name="Haridas S."/>
            <person name="Wolfe K.H."/>
            <person name="Lopes M.R."/>
            <person name="Hittinger C.T."/>
            <person name="Goeker M."/>
            <person name="Salamov A.A."/>
            <person name="Wisecaver J.H."/>
            <person name="Long T.M."/>
            <person name="Calvey C.H."/>
            <person name="Aerts A.L."/>
            <person name="Barry K.W."/>
            <person name="Choi C."/>
            <person name="Clum A."/>
            <person name="Coughlan A.Y."/>
            <person name="Deshpande S."/>
            <person name="Douglass A.P."/>
            <person name="Hanson S.J."/>
            <person name="Klenk H.-P."/>
            <person name="LaButti K.M."/>
            <person name="Lapidus A."/>
            <person name="Lindquist E.A."/>
            <person name="Lipzen A.M."/>
            <person name="Meier-Kolthoff J.P."/>
            <person name="Ohm R.A."/>
            <person name="Otillar R.P."/>
            <person name="Pangilinan J.L."/>
            <person name="Peng Y."/>
            <person name="Rokas A."/>
            <person name="Rosa C.A."/>
            <person name="Scheuner C."/>
            <person name="Sibirny A.A."/>
            <person name="Slot J.C."/>
            <person name="Stielow J.B."/>
            <person name="Sun H."/>
            <person name="Kurtzman C.P."/>
            <person name="Blackwell M."/>
            <person name="Grigoriev I.V."/>
            <person name="Jeffries T.W."/>
        </authorList>
    </citation>
    <scope>NUCLEOTIDE SEQUENCE [LARGE SCALE GENOMIC DNA]</scope>
    <source>
        <strain evidence="11 12">NRRL Y-11557</strain>
    </source>
</reference>
<keyword evidence="12" id="KW-1185">Reference proteome</keyword>
<dbReference type="InterPro" id="IPR011051">
    <property type="entry name" value="RmlC_Cupin_sf"/>
</dbReference>